<evidence type="ECO:0000256" key="1">
    <source>
        <dbReference type="SAM" id="SignalP"/>
    </source>
</evidence>
<gene>
    <name evidence="2" type="ORF">DEIPH_ctg064orf0095</name>
</gene>
<dbReference type="InterPro" id="IPR015943">
    <property type="entry name" value="WD40/YVTN_repeat-like_dom_sf"/>
</dbReference>
<sequence>MRPFLTVLLLLAPTASAAPPAPAALTRTVTVVGHSAGAFGLPSQPYGPLAGGVAWSADGQEVSTLDTTRTLKRWRTADGALLETRKLSPPATVPDASLILEGGAPGGSLMLQAHGYRENRPVSLRYHLNLKTGAQTPQAACAPSAATLNTCTPDGRVRAWIEGGELNWQRAGAVTHHTLPAGLAPRLESGQSSGALALSPDGSRAALLTLQSQDVVFGGQGVLLTWALDADGGVTARQTVLTGPRLYPGATLRWTGQGWLLAANAYNTGDENGSGGARSGQLLAFFGAAGKQLWSLSPGVNLRGAWPSPDGARFVTLREGSLPEMRRTSDGAFLRGLGESVVSAVPLSGERALLALNRGGGAGRIARADGGRLTTLAPLKVDELAASLGGQRFASAQNRLVRVHGASGAVLKSWNAAGRVDALAFSPDGQVLSARVWGRPQAQVQAWTLDGTPLKLPAGAIFPVSAAVFRKANDKNGPQQGYRERLSVSTREGKPLWDTGWQRGSVSVWPSADGRAAALSGMDPQARVDPVTSVFRRVNARTGQAGPSLFMKPTTQDPNSGWGLSALEGTGRLALLAEGGGDGCGWGLYGYALADLQTGRRLPTPPQLASGYQREGGCGFNVPFLQAAFAPDAKLLIRDGNRLDWWTIPGYSLPGPATGPGTP</sequence>
<dbReference type="EMBL" id="JHAC01000061">
    <property type="protein sequence ID" value="EYB66918.1"/>
    <property type="molecule type" value="Genomic_DNA"/>
</dbReference>
<dbReference type="SUPFAM" id="SSF50969">
    <property type="entry name" value="YVTN repeat-like/Quinoprotein amine dehydrogenase"/>
    <property type="match status" value="1"/>
</dbReference>
<accession>A0A016QLH9</accession>
<dbReference type="InterPro" id="IPR011044">
    <property type="entry name" value="Quino_amine_DH_bsu"/>
</dbReference>
<dbReference type="STRING" id="1476583.DEIPH_ctg064orf0095"/>
<dbReference type="Proteomes" id="UP000020492">
    <property type="component" value="Unassembled WGS sequence"/>
</dbReference>
<keyword evidence="1" id="KW-0732">Signal</keyword>
<comment type="caution">
    <text evidence="2">The sequence shown here is derived from an EMBL/GenBank/DDBJ whole genome shotgun (WGS) entry which is preliminary data.</text>
</comment>
<dbReference type="RefSeq" id="WP_034359860.1">
    <property type="nucleotide sequence ID" value="NZ_JHAC01000061.1"/>
</dbReference>
<feature type="signal peptide" evidence="1">
    <location>
        <begin position="1"/>
        <end position="17"/>
    </location>
</feature>
<feature type="chain" id="PRO_5001485478" evidence="1">
    <location>
        <begin position="18"/>
        <end position="663"/>
    </location>
</feature>
<organism evidence="2 3">
    <name type="scientific">Deinococcus phoenicis</name>
    <dbReference type="NCBI Taxonomy" id="1476583"/>
    <lineage>
        <taxon>Bacteria</taxon>
        <taxon>Thermotogati</taxon>
        <taxon>Deinococcota</taxon>
        <taxon>Deinococci</taxon>
        <taxon>Deinococcales</taxon>
        <taxon>Deinococcaceae</taxon>
        <taxon>Deinococcus</taxon>
    </lineage>
</organism>
<dbReference type="OrthoDB" id="52869at2"/>
<name>A0A016QLH9_9DEIO</name>
<protein>
    <submittedName>
        <fullName evidence="2">Uncharacterized protein</fullName>
    </submittedName>
</protein>
<evidence type="ECO:0000313" key="2">
    <source>
        <dbReference type="EMBL" id="EYB66918.1"/>
    </source>
</evidence>
<keyword evidence="3" id="KW-1185">Reference proteome</keyword>
<reference evidence="2 3" key="1">
    <citation type="submission" date="2014-03" db="EMBL/GenBank/DDBJ databases">
        <title>Draft genome sequence of Deinococcus phoenicis 1P10ME.</title>
        <authorList>
            <person name="Stepanov V.G."/>
            <person name="Vaishampayan P."/>
            <person name="Venkateswaran K."/>
            <person name="Fox G.E."/>
        </authorList>
    </citation>
    <scope>NUCLEOTIDE SEQUENCE [LARGE SCALE GENOMIC DNA]</scope>
    <source>
        <strain evidence="2 3">1P10ME</strain>
    </source>
</reference>
<proteinExistence type="predicted"/>
<dbReference type="PATRIC" id="fig|1476583.3.peg.3132"/>
<dbReference type="Gene3D" id="2.130.10.10">
    <property type="entry name" value="YVTN repeat-like/Quinoprotein amine dehydrogenase"/>
    <property type="match status" value="1"/>
</dbReference>
<evidence type="ECO:0000313" key="3">
    <source>
        <dbReference type="Proteomes" id="UP000020492"/>
    </source>
</evidence>
<dbReference type="AlphaFoldDB" id="A0A016QLH9"/>
<dbReference type="SUPFAM" id="SSF82171">
    <property type="entry name" value="DPP6 N-terminal domain-like"/>
    <property type="match status" value="1"/>
</dbReference>